<dbReference type="FunCoup" id="A0A1V9XET8">
    <property type="interactions" value="1450"/>
</dbReference>
<evidence type="ECO:0000313" key="4">
    <source>
        <dbReference type="EMBL" id="OQR71931.1"/>
    </source>
</evidence>
<dbReference type="Pfam" id="PF00348">
    <property type="entry name" value="polyprenyl_synt"/>
    <property type="match status" value="1"/>
</dbReference>
<gene>
    <name evidence="4" type="ORF">BIW11_01400</name>
</gene>
<evidence type="ECO:0000256" key="2">
    <source>
        <dbReference type="ARBA" id="ARBA00022842"/>
    </source>
</evidence>
<dbReference type="Proteomes" id="UP000192247">
    <property type="component" value="Unassembled WGS sequence"/>
</dbReference>
<dbReference type="InterPro" id="IPR000092">
    <property type="entry name" value="Polyprenyl_synt"/>
</dbReference>
<protein>
    <submittedName>
        <fullName evidence="4">Geranylgeranyl pyrophosphate synthase-like</fullName>
    </submittedName>
</protein>
<dbReference type="EMBL" id="MNPL01013029">
    <property type="protein sequence ID" value="OQR71931.1"/>
    <property type="molecule type" value="Genomic_DNA"/>
</dbReference>
<dbReference type="Gene3D" id="1.10.600.10">
    <property type="entry name" value="Farnesyl Diphosphate Synthase"/>
    <property type="match status" value="1"/>
</dbReference>
<sequence>MMTEREEELSGGKGENIMAEPSSPSTSVSMAPYNEEKVLLQAYSYIVSVPGKDMRKKLTLAFNIWLKVEAEVCSKVAEIVTLLHNASLLVDDIEDDSRLRRGVPSAHRVFGLASTLNTANYVYFIGLDKCLKLGEPKAIQVFSEQLLELHRGQGMEIFWRDSLVCPTEQEYEIMVKRKTGGLFGLAVRLMQAFSRSTKANEDYSTLT</sequence>
<evidence type="ECO:0000313" key="5">
    <source>
        <dbReference type="Proteomes" id="UP000192247"/>
    </source>
</evidence>
<dbReference type="PANTHER" id="PTHR12001">
    <property type="entry name" value="GERANYLGERANYL PYROPHOSPHATE SYNTHASE"/>
    <property type="match status" value="1"/>
</dbReference>
<dbReference type="InterPro" id="IPR008949">
    <property type="entry name" value="Isoprenoid_synthase_dom_sf"/>
</dbReference>
<dbReference type="STRING" id="418985.A0A1V9XET8"/>
<proteinExistence type="predicted"/>
<keyword evidence="2" id="KW-0460">Magnesium</keyword>
<reference evidence="4 5" key="1">
    <citation type="journal article" date="2017" name="Gigascience">
        <title>Draft genome of the honey bee ectoparasitic mite, Tropilaelaps mercedesae, is shaped by the parasitic life history.</title>
        <authorList>
            <person name="Dong X."/>
            <person name="Armstrong S.D."/>
            <person name="Xia D."/>
            <person name="Makepeace B.L."/>
            <person name="Darby A.C."/>
            <person name="Kadowaki T."/>
        </authorList>
    </citation>
    <scope>NUCLEOTIDE SEQUENCE [LARGE SCALE GENOMIC DNA]</scope>
    <source>
        <strain evidence="4">Wuxi-XJTLU</strain>
    </source>
</reference>
<feature type="non-terminal residue" evidence="4">
    <location>
        <position position="207"/>
    </location>
</feature>
<keyword evidence="1" id="KW-0479">Metal-binding</keyword>
<name>A0A1V9XET8_9ACAR</name>
<dbReference type="InterPro" id="IPR033749">
    <property type="entry name" value="Polyprenyl_synt_CS"/>
</dbReference>
<dbReference type="GO" id="GO:0042811">
    <property type="term" value="P:pheromone biosynthetic process"/>
    <property type="evidence" value="ECO:0007669"/>
    <property type="project" value="UniProtKB-ARBA"/>
</dbReference>
<dbReference type="InParanoid" id="A0A1V9XET8"/>
<dbReference type="GO" id="GO:0004659">
    <property type="term" value="F:prenyltransferase activity"/>
    <property type="evidence" value="ECO:0007669"/>
    <property type="project" value="InterPro"/>
</dbReference>
<dbReference type="PROSITE" id="PS00723">
    <property type="entry name" value="POLYPRENYL_SYNTHASE_1"/>
    <property type="match status" value="1"/>
</dbReference>
<evidence type="ECO:0000256" key="1">
    <source>
        <dbReference type="ARBA" id="ARBA00022723"/>
    </source>
</evidence>
<dbReference type="GO" id="GO:0008299">
    <property type="term" value="P:isoprenoid biosynthetic process"/>
    <property type="evidence" value="ECO:0007669"/>
    <property type="project" value="InterPro"/>
</dbReference>
<dbReference type="PANTHER" id="PTHR12001:SF44">
    <property type="entry name" value="GERANYLGERANYL PYROPHOSPHATE SYNTHASE"/>
    <property type="match status" value="1"/>
</dbReference>
<feature type="region of interest" description="Disordered" evidence="3">
    <location>
        <begin position="1"/>
        <end position="28"/>
    </location>
</feature>
<dbReference type="GO" id="GO:0046872">
    <property type="term" value="F:metal ion binding"/>
    <property type="evidence" value="ECO:0007669"/>
    <property type="project" value="UniProtKB-KW"/>
</dbReference>
<dbReference type="AlphaFoldDB" id="A0A1V9XET8"/>
<comment type="caution">
    <text evidence="4">The sequence shown here is derived from an EMBL/GenBank/DDBJ whole genome shotgun (WGS) entry which is preliminary data.</text>
</comment>
<keyword evidence="5" id="KW-1185">Reference proteome</keyword>
<accession>A0A1V9XET8</accession>
<organism evidence="4 5">
    <name type="scientific">Tropilaelaps mercedesae</name>
    <dbReference type="NCBI Taxonomy" id="418985"/>
    <lineage>
        <taxon>Eukaryota</taxon>
        <taxon>Metazoa</taxon>
        <taxon>Ecdysozoa</taxon>
        <taxon>Arthropoda</taxon>
        <taxon>Chelicerata</taxon>
        <taxon>Arachnida</taxon>
        <taxon>Acari</taxon>
        <taxon>Parasitiformes</taxon>
        <taxon>Mesostigmata</taxon>
        <taxon>Gamasina</taxon>
        <taxon>Dermanyssoidea</taxon>
        <taxon>Laelapidae</taxon>
        <taxon>Tropilaelaps</taxon>
    </lineage>
</organism>
<dbReference type="SUPFAM" id="SSF48576">
    <property type="entry name" value="Terpenoid synthases"/>
    <property type="match status" value="1"/>
</dbReference>
<evidence type="ECO:0000256" key="3">
    <source>
        <dbReference type="SAM" id="MobiDB-lite"/>
    </source>
</evidence>
<dbReference type="OrthoDB" id="6500161at2759"/>